<reference evidence="4" key="1">
    <citation type="submission" date="2018-05" db="EMBL/GenBank/DDBJ databases">
        <authorList>
            <person name="Liu B.-T."/>
        </authorList>
    </citation>
    <scope>NUCLEOTIDE SEQUENCE [LARGE SCALE GENOMIC DNA]</scope>
    <source>
        <strain evidence="4">WD6-1</strain>
    </source>
</reference>
<dbReference type="Gene3D" id="3.90.180.10">
    <property type="entry name" value="Medium-chain alcohol dehydrogenases, catalytic domain"/>
    <property type="match status" value="1"/>
</dbReference>
<evidence type="ECO:0000313" key="4">
    <source>
        <dbReference type="Proteomes" id="UP000245168"/>
    </source>
</evidence>
<dbReference type="InterPro" id="IPR036291">
    <property type="entry name" value="NAD(P)-bd_dom_sf"/>
</dbReference>
<name>A0A2U2BR24_9PROT</name>
<keyword evidence="1" id="KW-0521">NADP</keyword>
<dbReference type="GO" id="GO:0016491">
    <property type="term" value="F:oxidoreductase activity"/>
    <property type="evidence" value="ECO:0007669"/>
    <property type="project" value="InterPro"/>
</dbReference>
<dbReference type="PANTHER" id="PTHR44154">
    <property type="entry name" value="QUINONE OXIDOREDUCTASE"/>
    <property type="match status" value="1"/>
</dbReference>
<dbReference type="InterPro" id="IPR011032">
    <property type="entry name" value="GroES-like_sf"/>
</dbReference>
<keyword evidence="4" id="KW-1185">Reference proteome</keyword>
<accession>A0A2U2BR24</accession>
<dbReference type="Gene3D" id="3.40.50.720">
    <property type="entry name" value="NAD(P)-binding Rossmann-like Domain"/>
    <property type="match status" value="1"/>
</dbReference>
<dbReference type="SMART" id="SM00829">
    <property type="entry name" value="PKS_ER"/>
    <property type="match status" value="1"/>
</dbReference>
<dbReference type="AlphaFoldDB" id="A0A2U2BR24"/>
<protein>
    <recommendedName>
        <fullName evidence="2">Enoyl reductase (ER) domain-containing protein</fullName>
    </recommendedName>
</protein>
<dbReference type="InterPro" id="IPR051603">
    <property type="entry name" value="Zinc-ADH_QOR/CCCR"/>
</dbReference>
<dbReference type="Pfam" id="PF00107">
    <property type="entry name" value="ADH_zinc_N"/>
    <property type="match status" value="1"/>
</dbReference>
<dbReference type="OrthoDB" id="7355832at2"/>
<dbReference type="CDD" id="cd08253">
    <property type="entry name" value="zeta_crystallin"/>
    <property type="match status" value="1"/>
</dbReference>
<comment type="caution">
    <text evidence="3">The sequence shown here is derived from an EMBL/GenBank/DDBJ whole genome shotgun (WGS) entry which is preliminary data.</text>
</comment>
<dbReference type="InterPro" id="IPR013154">
    <property type="entry name" value="ADH-like_N"/>
</dbReference>
<evidence type="ECO:0000313" key="3">
    <source>
        <dbReference type="EMBL" id="PWE16461.1"/>
    </source>
</evidence>
<dbReference type="Proteomes" id="UP000245168">
    <property type="component" value="Unassembled WGS sequence"/>
</dbReference>
<evidence type="ECO:0000259" key="2">
    <source>
        <dbReference type="SMART" id="SM00829"/>
    </source>
</evidence>
<dbReference type="EMBL" id="QEXV01000006">
    <property type="protein sequence ID" value="PWE16461.1"/>
    <property type="molecule type" value="Genomic_DNA"/>
</dbReference>
<dbReference type="RefSeq" id="WP_109253616.1">
    <property type="nucleotide sequence ID" value="NZ_QEXV01000006.1"/>
</dbReference>
<dbReference type="InterPro" id="IPR013149">
    <property type="entry name" value="ADH-like_C"/>
</dbReference>
<organism evidence="3 4">
    <name type="scientific">Marinicauda salina</name>
    <dbReference type="NCBI Taxonomy" id="2135793"/>
    <lineage>
        <taxon>Bacteria</taxon>
        <taxon>Pseudomonadati</taxon>
        <taxon>Pseudomonadota</taxon>
        <taxon>Alphaproteobacteria</taxon>
        <taxon>Maricaulales</taxon>
        <taxon>Maricaulaceae</taxon>
        <taxon>Marinicauda</taxon>
    </lineage>
</organism>
<dbReference type="InterPro" id="IPR020843">
    <property type="entry name" value="ER"/>
</dbReference>
<gene>
    <name evidence="3" type="ORF">DDZ18_11840</name>
</gene>
<evidence type="ECO:0000256" key="1">
    <source>
        <dbReference type="ARBA" id="ARBA00022857"/>
    </source>
</evidence>
<dbReference type="SUPFAM" id="SSF50129">
    <property type="entry name" value="GroES-like"/>
    <property type="match status" value="1"/>
</dbReference>
<dbReference type="Pfam" id="PF08240">
    <property type="entry name" value="ADH_N"/>
    <property type="match status" value="1"/>
</dbReference>
<dbReference type="PANTHER" id="PTHR44154:SF1">
    <property type="entry name" value="QUINONE OXIDOREDUCTASE"/>
    <property type="match status" value="1"/>
</dbReference>
<proteinExistence type="predicted"/>
<feature type="domain" description="Enoyl reductase (ER)" evidence="2">
    <location>
        <begin position="12"/>
        <end position="325"/>
    </location>
</feature>
<sequence length="328" mass="34153">MKAIWYEEQGPAADVLTLGEVDPPEPGPGEVAVFVHASGVNPVDVKMRAGKRGPMIFKRQTPHSDGAGVIRSVGEGVEPGRIGERVWLYGAAARRARGTCAEVCAVPAENAVALPDHVEFEEGAAIGVPAMTAHRAVFCNGPVEGETVLVTGGAGMVGQAAIQLAKWAGAGQVLATISSPEKAEAAYAAGADLAIDYRRQDVVDAVMTATGGTGVDHLVEVEFGGNLPTTVEIMRNQGVVAVYGSEAEREPTVPIYRLMQKNVRIQPILVLNATPEQRAAAVHDITSALNEAALKLPVSAVFPLEHAVGAHELVESGDRIGAVVVKTA</sequence>
<dbReference type="SUPFAM" id="SSF51735">
    <property type="entry name" value="NAD(P)-binding Rossmann-fold domains"/>
    <property type="match status" value="1"/>
</dbReference>